<dbReference type="InterPro" id="IPR011990">
    <property type="entry name" value="TPR-like_helical_dom_sf"/>
</dbReference>
<dbReference type="SUPFAM" id="SSF48403">
    <property type="entry name" value="Ankyrin repeat"/>
    <property type="match status" value="1"/>
</dbReference>
<keyword evidence="1" id="KW-0175">Coiled coil</keyword>
<dbReference type="GeneID" id="19110257"/>
<feature type="region of interest" description="Disordered" evidence="2">
    <location>
        <begin position="557"/>
        <end position="602"/>
    </location>
</feature>
<reference evidence="3 4" key="1">
    <citation type="journal article" date="2012" name="PLoS Pathog.">
        <title>Diverse lifestyles and strategies of plant pathogenesis encoded in the genomes of eighteen Dothideomycetes fungi.</title>
        <authorList>
            <person name="Ohm R.A."/>
            <person name="Feau N."/>
            <person name="Henrissat B."/>
            <person name="Schoch C.L."/>
            <person name="Horwitz B.A."/>
            <person name="Barry K.W."/>
            <person name="Condon B.J."/>
            <person name="Copeland A.C."/>
            <person name="Dhillon B."/>
            <person name="Glaser F."/>
            <person name="Hesse C.N."/>
            <person name="Kosti I."/>
            <person name="LaButti K."/>
            <person name="Lindquist E.A."/>
            <person name="Lucas S."/>
            <person name="Salamov A.A."/>
            <person name="Bradshaw R.E."/>
            <person name="Ciuffetti L."/>
            <person name="Hamelin R.C."/>
            <person name="Kema G.H.J."/>
            <person name="Lawrence C."/>
            <person name="Scott J.A."/>
            <person name="Spatafora J.W."/>
            <person name="Turgeon B.G."/>
            <person name="de Wit P.J.G.M."/>
            <person name="Zhong S."/>
            <person name="Goodwin S.B."/>
            <person name="Grigoriev I.V."/>
        </authorList>
    </citation>
    <scope>NUCLEOTIDE SEQUENCE [LARGE SCALE GENOMIC DNA]</scope>
    <source>
        <strain evidence="3 4">UAMH 10762</strain>
    </source>
</reference>
<dbReference type="AlphaFoldDB" id="M2NB80"/>
<dbReference type="SUPFAM" id="SSF48452">
    <property type="entry name" value="TPR-like"/>
    <property type="match status" value="1"/>
</dbReference>
<dbReference type="Proteomes" id="UP000011761">
    <property type="component" value="Unassembled WGS sequence"/>
</dbReference>
<gene>
    <name evidence="3" type="ORF">BAUCODRAFT_25055</name>
</gene>
<dbReference type="EMBL" id="KB445556">
    <property type="protein sequence ID" value="EMC96115.1"/>
    <property type="molecule type" value="Genomic_DNA"/>
</dbReference>
<dbReference type="OrthoDB" id="194358at2759"/>
<sequence>MIDPVNALGAASACIHFAKFAWSVGDALYKLVSDTRYINETVASLAREVKGLGDACNLVHQELDDVLRTSSGGANEQYDKGERLWRSVGSAIGACEETVKQLQRIVDDVKQEHEGFLRQAGRQIRLNTHNEEMEAIRKRISTHTQSMGMILQMVNIKVAHLAPHHATKDLALKLDALEATIQKLQDSLRTGGQQGFQADAGLDIVGCAVEIKQRGTTLFEASVAGSVVGGPELAQRNLRVAEWTSDIELLRRDKGSTSSAPSDSDTYSPTIFSRDGAATLTTLATSPSSQGFGCDDCTVKELEVIEDHEDEFSLDFALEALTAGNQAFDEQKWAEAESCYMEALADLRRLPAQFRAQRDVCDTFELQYKLAICACHTKEPIVARDALIGVLGQAPASDEHRRWVCNAGTMLSKLYIQLGALEAARSSCESVLRELSKLVGKEHDSYYESLIVLARIWILMGNPTRARIYLRKVPEARRGLILEELEASPLPSPQAATSAVSEESLTLSPRLPAYQVRRQNTDGVAMEAITTCTPNVFRADSVRDIAHTPSILDTALEPRRLSEIQQSPRSRDARLSRVDQPPRKPSVPDAAPDRSVDTGSAPYTSLGDIVLPAVHAPHGGTDKIIVRQERSHSNRHLPFSSRQRMDTATRQLLLDRLHWQPRSNLETAICAGRVDEALSIINNWTAAGEAKVAASHLHFAALFGDDDVVIALLRQGVPANMVRTTSELENTVHHPRFSNELPMFFRHHLEPGYVGSGCLYNYLPLHIASEMRWHSTVRLLTTDGPGGSDPTYDRQFGASPGERQHELTWNYHPVLRLFDKRGWFGIHSPRDPQEFIAVIDTIMAWWTTSCASDGCKPKVLEQQVREVSEQMLKAAVLLPAKPRNLRKAVVEYIIQRSDNSASRASGEILHLAVSGNAPEVIPLLLRKQRSEQLNAKWLDRDTDVAQDALCYAVSRAAMADSGAPEYALDCVHALMTAGGNPLSVNKVRRDNVPPRARGRNVLAYRVVTTPCKIAEASGRQDLVDALSR</sequence>
<protein>
    <recommendedName>
        <fullName evidence="5">Fungal N-terminal domain-containing protein</fullName>
    </recommendedName>
</protein>
<evidence type="ECO:0000313" key="4">
    <source>
        <dbReference type="Proteomes" id="UP000011761"/>
    </source>
</evidence>
<feature type="compositionally biased region" description="Basic and acidic residues" evidence="2">
    <location>
        <begin position="569"/>
        <end position="582"/>
    </location>
</feature>
<dbReference type="InterPro" id="IPR036770">
    <property type="entry name" value="Ankyrin_rpt-contain_sf"/>
</dbReference>
<feature type="coiled-coil region" evidence="1">
    <location>
        <begin position="167"/>
        <end position="194"/>
    </location>
</feature>
<organism evidence="3 4">
    <name type="scientific">Baudoinia panamericana (strain UAMH 10762)</name>
    <name type="common">Angels' share fungus</name>
    <name type="synonym">Baudoinia compniacensis (strain UAMH 10762)</name>
    <dbReference type="NCBI Taxonomy" id="717646"/>
    <lineage>
        <taxon>Eukaryota</taxon>
        <taxon>Fungi</taxon>
        <taxon>Dikarya</taxon>
        <taxon>Ascomycota</taxon>
        <taxon>Pezizomycotina</taxon>
        <taxon>Dothideomycetes</taxon>
        <taxon>Dothideomycetidae</taxon>
        <taxon>Mycosphaerellales</taxon>
        <taxon>Teratosphaeriaceae</taxon>
        <taxon>Baudoinia</taxon>
    </lineage>
</organism>
<dbReference type="KEGG" id="bcom:BAUCODRAFT_25055"/>
<dbReference type="Gene3D" id="1.25.40.20">
    <property type="entry name" value="Ankyrin repeat-containing domain"/>
    <property type="match status" value="1"/>
</dbReference>
<dbReference type="RefSeq" id="XP_007676755.1">
    <property type="nucleotide sequence ID" value="XM_007678565.1"/>
</dbReference>
<evidence type="ECO:0000256" key="1">
    <source>
        <dbReference type="SAM" id="Coils"/>
    </source>
</evidence>
<proteinExistence type="predicted"/>
<dbReference type="eggNOG" id="ENOG502SKGX">
    <property type="taxonomic scope" value="Eukaryota"/>
</dbReference>
<dbReference type="Gene3D" id="1.25.40.10">
    <property type="entry name" value="Tetratricopeptide repeat domain"/>
    <property type="match status" value="1"/>
</dbReference>
<accession>M2NB80</accession>
<dbReference type="OMA" id="HYKLAVC"/>
<name>M2NB80_BAUPA</name>
<evidence type="ECO:0000256" key="2">
    <source>
        <dbReference type="SAM" id="MobiDB-lite"/>
    </source>
</evidence>
<keyword evidence="4" id="KW-1185">Reference proteome</keyword>
<dbReference type="HOGENOM" id="CLU_327324_0_0_1"/>
<feature type="coiled-coil region" evidence="1">
    <location>
        <begin position="92"/>
        <end position="119"/>
    </location>
</feature>
<evidence type="ECO:0000313" key="3">
    <source>
        <dbReference type="EMBL" id="EMC96115.1"/>
    </source>
</evidence>
<evidence type="ECO:0008006" key="5">
    <source>
        <dbReference type="Google" id="ProtNLM"/>
    </source>
</evidence>